<comment type="pathway">
    <text evidence="1 10">Nucleoside biosynthesis; alpha-ribazole biosynthesis; alpha-ribazole from 5,6-dimethylbenzimidazole: step 1/2.</text>
</comment>
<dbReference type="EC" id="2.4.2.21" evidence="3 10"/>
<comment type="catalytic activity">
    <reaction evidence="9 10">
        <text>5,6-dimethylbenzimidazole + nicotinate beta-D-ribonucleotide = alpha-ribazole 5'-phosphate + nicotinate + H(+)</text>
        <dbReference type="Rhea" id="RHEA:11196"/>
        <dbReference type="ChEBI" id="CHEBI:15378"/>
        <dbReference type="ChEBI" id="CHEBI:15890"/>
        <dbReference type="ChEBI" id="CHEBI:32544"/>
        <dbReference type="ChEBI" id="CHEBI:57502"/>
        <dbReference type="ChEBI" id="CHEBI:57918"/>
        <dbReference type="EC" id="2.4.2.21"/>
    </reaction>
</comment>
<evidence type="ECO:0000256" key="5">
    <source>
        <dbReference type="ARBA" id="ARBA00022573"/>
    </source>
</evidence>
<evidence type="ECO:0000313" key="12">
    <source>
        <dbReference type="Proteomes" id="UP001366503"/>
    </source>
</evidence>
<dbReference type="CDD" id="cd02439">
    <property type="entry name" value="DMB-PRT_CobT"/>
    <property type="match status" value="1"/>
</dbReference>
<dbReference type="InterPro" id="IPR036087">
    <property type="entry name" value="Nict_dMeBzImd_PRibTrfase_sf"/>
</dbReference>
<gene>
    <name evidence="10 11" type="primary">cobT</name>
    <name evidence="11" type="ORF">O7A05_04440</name>
</gene>
<keyword evidence="6 10" id="KW-0328">Glycosyltransferase</keyword>
<dbReference type="Proteomes" id="UP001366503">
    <property type="component" value="Unassembled WGS sequence"/>
</dbReference>
<sequence length="336" mass="34486">MSFKSLEDLRAACLDLPAGSDAAASAVARRQDTLTKPQGSLGRLETIAAWLGRWQGRDMPKLDHVKVLVFAGNHGVTAQGVSAYPSEVTVQMVANFAGGGAAINQLARIAGAKLDVIPLDLDHPTGDFTIAPAMDEQAFLAAVSAGYDAVTKDLDLVCFGEMGIGNTTPAAAISTALFGGGAEKWTGRGTGVDDAGMKRKVLAIEAGLKRHADALSHPLKIAAALGGRELAAILGATLAARKNNLPVLLDGFVCTAAAAPLARLHPTGLAHTIAAHVSAEAGHRRLLEALGLPPLLDLGMRLGEGSGACLAVNIVRSALECHSKMASFAEAGVSEK</sequence>
<dbReference type="RefSeq" id="WP_337091745.1">
    <property type="nucleotide sequence ID" value="NZ_JAPYKO010000002.1"/>
</dbReference>
<evidence type="ECO:0000256" key="2">
    <source>
        <dbReference type="ARBA" id="ARBA00007110"/>
    </source>
</evidence>
<dbReference type="InterPro" id="IPR003200">
    <property type="entry name" value="Nict_dMeBzImd_PRibTrfase"/>
</dbReference>
<dbReference type="Gene3D" id="1.10.1610.10">
    <property type="match status" value="1"/>
</dbReference>
<reference evidence="11 12" key="1">
    <citation type="submission" date="2022-12" db="EMBL/GenBank/DDBJ databases">
        <authorList>
            <person name="Muema E."/>
        </authorList>
    </citation>
    <scope>NUCLEOTIDE SEQUENCE [LARGE SCALE GENOMIC DNA]</scope>
    <source>
        <strain evidence="12">1330</strain>
    </source>
</reference>
<evidence type="ECO:0000256" key="6">
    <source>
        <dbReference type="ARBA" id="ARBA00022676"/>
    </source>
</evidence>
<dbReference type="GO" id="GO:0008939">
    <property type="term" value="F:nicotinate-nucleotide-dimethylbenzimidazole phosphoribosyltransferase activity"/>
    <property type="evidence" value="ECO:0007669"/>
    <property type="project" value="UniProtKB-EC"/>
</dbReference>
<dbReference type="HAMAP" id="MF_00230">
    <property type="entry name" value="CobT"/>
    <property type="match status" value="1"/>
</dbReference>
<dbReference type="PANTHER" id="PTHR43463:SF1">
    <property type="entry name" value="NICOTINATE-NUCLEOTIDE--DIMETHYLBENZIMIDAZOLE PHOSPHORIBOSYLTRANSFERASE"/>
    <property type="match status" value="1"/>
</dbReference>
<comment type="similarity">
    <text evidence="2 10">Belongs to the CobT family.</text>
</comment>
<keyword evidence="5 10" id="KW-0169">Cobalamin biosynthesis</keyword>
<dbReference type="PANTHER" id="PTHR43463">
    <property type="entry name" value="NICOTINATE-NUCLEOTIDE--DIMETHYLBENZIMIDAZOLE PHOSPHORIBOSYLTRANSFERASE"/>
    <property type="match status" value="1"/>
</dbReference>
<evidence type="ECO:0000256" key="3">
    <source>
        <dbReference type="ARBA" id="ARBA00011991"/>
    </source>
</evidence>
<feature type="active site" description="Proton acceptor" evidence="10">
    <location>
        <position position="304"/>
    </location>
</feature>
<keyword evidence="7 10" id="KW-0808">Transferase</keyword>
<dbReference type="InterPro" id="IPR017846">
    <property type="entry name" value="Nict_dMeBzImd_PRibTrfase_bact"/>
</dbReference>
<evidence type="ECO:0000256" key="8">
    <source>
        <dbReference type="ARBA" id="ARBA00030686"/>
    </source>
</evidence>
<evidence type="ECO:0000256" key="1">
    <source>
        <dbReference type="ARBA" id="ARBA00005049"/>
    </source>
</evidence>
<evidence type="ECO:0000256" key="4">
    <source>
        <dbReference type="ARBA" id="ARBA00015486"/>
    </source>
</evidence>
<dbReference type="Pfam" id="PF02277">
    <property type="entry name" value="DBI_PRT"/>
    <property type="match status" value="1"/>
</dbReference>
<evidence type="ECO:0000313" key="11">
    <source>
        <dbReference type="EMBL" id="MEI9401441.1"/>
    </source>
</evidence>
<name>A0ABU8K8F6_9HYPH</name>
<comment type="caution">
    <text evidence="11">The sequence shown here is derived from an EMBL/GenBank/DDBJ whole genome shotgun (WGS) entry which is preliminary data.</text>
</comment>
<evidence type="ECO:0000256" key="7">
    <source>
        <dbReference type="ARBA" id="ARBA00022679"/>
    </source>
</evidence>
<dbReference type="Gene3D" id="3.40.50.10210">
    <property type="match status" value="1"/>
</dbReference>
<dbReference type="EMBL" id="JAPYKO010000002">
    <property type="protein sequence ID" value="MEI9401441.1"/>
    <property type="molecule type" value="Genomic_DNA"/>
</dbReference>
<dbReference type="InterPro" id="IPR023195">
    <property type="entry name" value="Nict_dMeBzImd_PRibTrfase_N"/>
</dbReference>
<dbReference type="NCBIfam" id="NF000996">
    <property type="entry name" value="PRK00105.1"/>
    <property type="match status" value="1"/>
</dbReference>
<dbReference type="NCBIfam" id="TIGR03160">
    <property type="entry name" value="cobT_DBIPRT"/>
    <property type="match status" value="1"/>
</dbReference>
<accession>A0ABU8K8F6</accession>
<evidence type="ECO:0000256" key="9">
    <source>
        <dbReference type="ARBA" id="ARBA00047340"/>
    </source>
</evidence>
<keyword evidence="12" id="KW-1185">Reference proteome</keyword>
<organism evidence="11 12">
    <name type="scientific">Mesorhizobium argentiipisi</name>
    <dbReference type="NCBI Taxonomy" id="3015175"/>
    <lineage>
        <taxon>Bacteria</taxon>
        <taxon>Pseudomonadati</taxon>
        <taxon>Pseudomonadota</taxon>
        <taxon>Alphaproteobacteria</taxon>
        <taxon>Hyphomicrobiales</taxon>
        <taxon>Phyllobacteriaceae</taxon>
        <taxon>Mesorhizobium</taxon>
    </lineage>
</organism>
<evidence type="ECO:0000256" key="10">
    <source>
        <dbReference type="HAMAP-Rule" id="MF_00230"/>
    </source>
</evidence>
<proteinExistence type="inferred from homology"/>
<protein>
    <recommendedName>
        <fullName evidence="4 10">Nicotinate-nucleotide--dimethylbenzimidazole phosphoribosyltransferase</fullName>
        <shortName evidence="10">NN:DBI PRT</shortName>
        <ecNumber evidence="3 10">2.4.2.21</ecNumber>
    </recommendedName>
    <alternativeName>
        <fullName evidence="8 10">N(1)-alpha-phosphoribosyltransferase</fullName>
    </alternativeName>
</protein>
<dbReference type="SUPFAM" id="SSF52733">
    <property type="entry name" value="Nicotinate mononucleotide:5,6-dimethylbenzimidazole phosphoribosyltransferase (CobT)"/>
    <property type="match status" value="1"/>
</dbReference>
<comment type="function">
    <text evidence="10">Catalyzes the synthesis of alpha-ribazole-5'-phosphate from nicotinate mononucleotide (NAMN) and 5,6-dimethylbenzimidazole (DMB).</text>
</comment>